<dbReference type="HOGENOM" id="CLU_038046_1_0_11"/>
<keyword evidence="2 6" id="KW-0812">Transmembrane</keyword>
<keyword evidence="4 6" id="KW-0472">Membrane</keyword>
<dbReference type="STRING" id="266940.Krad_0155"/>
<evidence type="ECO:0000256" key="1">
    <source>
        <dbReference type="ARBA" id="ARBA00004651"/>
    </source>
</evidence>
<feature type="transmembrane region" description="Helical" evidence="6">
    <location>
        <begin position="224"/>
        <end position="247"/>
    </location>
</feature>
<dbReference type="KEGG" id="kra:Krad_0155"/>
<evidence type="ECO:0000259" key="7">
    <source>
        <dbReference type="PROSITE" id="PS50850"/>
    </source>
</evidence>
<dbReference type="PROSITE" id="PS50850">
    <property type="entry name" value="MFS"/>
    <property type="match status" value="1"/>
</dbReference>
<accession>A6W4A7</accession>
<feature type="transmembrane region" description="Helical" evidence="6">
    <location>
        <begin position="149"/>
        <end position="172"/>
    </location>
</feature>
<evidence type="ECO:0000313" key="8">
    <source>
        <dbReference type="EMBL" id="ABS01646.1"/>
    </source>
</evidence>
<evidence type="ECO:0000256" key="5">
    <source>
        <dbReference type="SAM" id="MobiDB-lite"/>
    </source>
</evidence>
<dbReference type="eggNOG" id="COG2807">
    <property type="taxonomic scope" value="Bacteria"/>
</dbReference>
<feature type="domain" description="Major facilitator superfamily (MFS) profile" evidence="7">
    <location>
        <begin position="26"/>
        <end position="404"/>
    </location>
</feature>
<gene>
    <name evidence="8" type="ordered locus">Krad_0155</name>
</gene>
<feature type="transmembrane region" description="Helical" evidence="6">
    <location>
        <begin position="96"/>
        <end position="113"/>
    </location>
</feature>
<evidence type="ECO:0000256" key="6">
    <source>
        <dbReference type="SAM" id="Phobius"/>
    </source>
</evidence>
<dbReference type="Gene3D" id="1.20.1250.20">
    <property type="entry name" value="MFS general substrate transporter like domains"/>
    <property type="match status" value="2"/>
</dbReference>
<dbReference type="PANTHER" id="PTHR23523:SF2">
    <property type="entry name" value="2-NITROIMIDAZOLE TRANSPORTER"/>
    <property type="match status" value="1"/>
</dbReference>
<feature type="transmembrane region" description="Helical" evidence="6">
    <location>
        <begin position="184"/>
        <end position="203"/>
    </location>
</feature>
<feature type="transmembrane region" description="Helical" evidence="6">
    <location>
        <begin position="259"/>
        <end position="281"/>
    </location>
</feature>
<dbReference type="Proteomes" id="UP000001116">
    <property type="component" value="Chromosome"/>
</dbReference>
<dbReference type="GO" id="GO:0022857">
    <property type="term" value="F:transmembrane transporter activity"/>
    <property type="evidence" value="ECO:0007669"/>
    <property type="project" value="InterPro"/>
</dbReference>
<feature type="transmembrane region" description="Helical" evidence="6">
    <location>
        <begin position="65"/>
        <end position="84"/>
    </location>
</feature>
<dbReference type="InterPro" id="IPR011701">
    <property type="entry name" value="MFS"/>
</dbReference>
<dbReference type="InterPro" id="IPR020846">
    <property type="entry name" value="MFS_dom"/>
</dbReference>
<dbReference type="InterPro" id="IPR036259">
    <property type="entry name" value="MFS_trans_sf"/>
</dbReference>
<keyword evidence="9" id="KW-1185">Reference proteome</keyword>
<feature type="transmembrane region" description="Helical" evidence="6">
    <location>
        <begin position="381"/>
        <end position="400"/>
    </location>
</feature>
<dbReference type="SUPFAM" id="SSF103473">
    <property type="entry name" value="MFS general substrate transporter"/>
    <property type="match status" value="1"/>
</dbReference>
<dbReference type="AlphaFoldDB" id="A6W4A7"/>
<name>A6W4A7_KINRD</name>
<feature type="transmembrane region" description="Helical" evidence="6">
    <location>
        <begin position="317"/>
        <end position="335"/>
    </location>
</feature>
<dbReference type="Pfam" id="PF07690">
    <property type="entry name" value="MFS_1"/>
    <property type="match status" value="1"/>
</dbReference>
<keyword evidence="3 6" id="KW-1133">Transmembrane helix</keyword>
<evidence type="ECO:0000313" key="9">
    <source>
        <dbReference type="Proteomes" id="UP000001116"/>
    </source>
</evidence>
<feature type="transmembrane region" description="Helical" evidence="6">
    <location>
        <begin position="356"/>
        <end position="375"/>
    </location>
</feature>
<comment type="subcellular location">
    <subcellularLocation>
        <location evidence="1">Cell membrane</location>
        <topology evidence="1">Multi-pass membrane protein</topology>
    </subcellularLocation>
</comment>
<dbReference type="GO" id="GO:0005886">
    <property type="term" value="C:plasma membrane"/>
    <property type="evidence" value="ECO:0007669"/>
    <property type="project" value="UniProtKB-SubCell"/>
</dbReference>
<evidence type="ECO:0000256" key="4">
    <source>
        <dbReference type="ARBA" id="ARBA00023136"/>
    </source>
</evidence>
<sequence length="421" mass="41589">MRDDGPVMRAPLTPPGGTTGPASRGSAAVLLAGFLLVACAMRAPLTGVGPVLPVLSADTGLSATAAGALTSLPLLAFAVSSLVVPRVAARCGTRPTLVLALFLLVLGALLRWVPGVVPLFAGTAVVGVAIAVANVLMPALARDDFPRRIPLLTSTYVVLMQVVASVSSGVAVPLARELPGGWRSALAVWAVPALVGGLLWLPLVRRRGTAPTAPRARAPWGSPLAWAVTAFLAAQSVVFYVLLSWLATIVHDRSGADATAAGVLLSVMQVAGVAGSLLVPLAAGRTVTRTRRAALGSTALTLLGLVLLLAAPGAATVAVVVAGLGMGGSVVLALASVSARAADGPTAVALSGMAQAVGYLAAAAGPVLAGALHAASGGWTLPLAVLVVVCAGQLVAARLAGRDALVRSPAAGPAGDARGRA</sequence>
<organism evidence="8 9">
    <name type="scientific">Kineococcus radiotolerans (strain ATCC BAA-149 / DSM 14245 / SRS30216)</name>
    <dbReference type="NCBI Taxonomy" id="266940"/>
    <lineage>
        <taxon>Bacteria</taxon>
        <taxon>Bacillati</taxon>
        <taxon>Actinomycetota</taxon>
        <taxon>Actinomycetes</taxon>
        <taxon>Kineosporiales</taxon>
        <taxon>Kineosporiaceae</taxon>
        <taxon>Kineococcus</taxon>
    </lineage>
</organism>
<feature type="transmembrane region" description="Helical" evidence="6">
    <location>
        <begin position="293"/>
        <end position="311"/>
    </location>
</feature>
<evidence type="ECO:0000256" key="2">
    <source>
        <dbReference type="ARBA" id="ARBA00022692"/>
    </source>
</evidence>
<feature type="transmembrane region" description="Helical" evidence="6">
    <location>
        <begin position="27"/>
        <end position="45"/>
    </location>
</feature>
<evidence type="ECO:0000256" key="3">
    <source>
        <dbReference type="ARBA" id="ARBA00022989"/>
    </source>
</evidence>
<dbReference type="PANTHER" id="PTHR23523">
    <property type="match status" value="1"/>
</dbReference>
<feature type="transmembrane region" description="Helical" evidence="6">
    <location>
        <begin position="119"/>
        <end position="137"/>
    </location>
</feature>
<protein>
    <submittedName>
        <fullName evidence="8">Major facilitator superfamily MFS_1</fullName>
    </submittedName>
</protein>
<dbReference type="EMBL" id="CP000750">
    <property type="protein sequence ID" value="ABS01646.1"/>
    <property type="molecule type" value="Genomic_DNA"/>
</dbReference>
<proteinExistence type="predicted"/>
<reference evidence="9" key="1">
    <citation type="journal article" date="2008" name="PLoS ONE">
        <title>Survival in nuclear waste, extreme resistance, and potential applications gleaned from the genome sequence of Kineococcus radiotolerans SRS30216.</title>
        <authorList>
            <person name="Bagwell C.E."/>
            <person name="Bhat S."/>
            <person name="Hawkins G.M."/>
            <person name="Smith B.W."/>
            <person name="Biswas T."/>
            <person name="Hoover T.R."/>
            <person name="Saunders E."/>
            <person name="Han C.S."/>
            <person name="Tsodikov O.V."/>
            <person name="Shimkets L.J."/>
        </authorList>
    </citation>
    <scope>NUCLEOTIDE SEQUENCE [LARGE SCALE GENOMIC DNA]</scope>
    <source>
        <strain evidence="9">ATCC BAA-149 / DSM 14245 / SRS30216</strain>
    </source>
</reference>
<dbReference type="InterPro" id="IPR052524">
    <property type="entry name" value="MFS_Cyanate_Porter"/>
</dbReference>
<feature type="region of interest" description="Disordered" evidence="5">
    <location>
        <begin position="1"/>
        <end position="22"/>
    </location>
</feature>